<dbReference type="Pfam" id="PF07727">
    <property type="entry name" value="RVT_2"/>
    <property type="match status" value="1"/>
</dbReference>
<gene>
    <name evidence="3" type="primary">LOC108831133</name>
</gene>
<dbReference type="Proteomes" id="UP000504610">
    <property type="component" value="Unplaced"/>
</dbReference>
<sequence>MTQEFEMSMCGELKYFLGLQVSQSEKGVFISQSAYAKSLVKRFGMENSKVSKTPMSTSLKLARDEAGEDVDVKLYRGMIGSLLYLTASRPDLSFSAGVCARYQAKPKVSHLNAVKRIMKYVKGTESLGVYYSKNSNKNFVGYCDADWAGCVDDRKKSSAGADSGCTYDSDWFWNPRTLWKRAA</sequence>
<organism evidence="2 3">
    <name type="scientific">Raphanus sativus</name>
    <name type="common">Radish</name>
    <name type="synonym">Raphanus raphanistrum var. sativus</name>
    <dbReference type="NCBI Taxonomy" id="3726"/>
    <lineage>
        <taxon>Eukaryota</taxon>
        <taxon>Viridiplantae</taxon>
        <taxon>Streptophyta</taxon>
        <taxon>Embryophyta</taxon>
        <taxon>Tracheophyta</taxon>
        <taxon>Spermatophyta</taxon>
        <taxon>Magnoliopsida</taxon>
        <taxon>eudicotyledons</taxon>
        <taxon>Gunneridae</taxon>
        <taxon>Pentapetalae</taxon>
        <taxon>rosids</taxon>
        <taxon>malvids</taxon>
        <taxon>Brassicales</taxon>
        <taxon>Brassicaceae</taxon>
        <taxon>Brassiceae</taxon>
        <taxon>Raphanus</taxon>
    </lineage>
</organism>
<reference evidence="3" key="1">
    <citation type="submission" date="2025-08" db="UniProtKB">
        <authorList>
            <consortium name="RefSeq"/>
        </authorList>
    </citation>
    <scope>IDENTIFICATION</scope>
    <source>
        <tissue evidence="3">Leaf</tissue>
    </source>
</reference>
<proteinExistence type="predicted"/>
<dbReference type="InterPro" id="IPR013103">
    <property type="entry name" value="RVT_2"/>
</dbReference>
<dbReference type="GeneID" id="108831133"/>
<dbReference type="PANTHER" id="PTHR11439:SF486">
    <property type="entry name" value="RLK (RECEPTOR-LIKE KINASE) PROTEIN, PUTATIVE-RELATED"/>
    <property type="match status" value="1"/>
</dbReference>
<dbReference type="PANTHER" id="PTHR11439">
    <property type="entry name" value="GAG-POL-RELATED RETROTRANSPOSON"/>
    <property type="match status" value="1"/>
</dbReference>
<evidence type="ECO:0000259" key="1">
    <source>
        <dbReference type="Pfam" id="PF07727"/>
    </source>
</evidence>
<protein>
    <submittedName>
        <fullName evidence="3">Uncharacterized mitochondrial protein AtMg00810-like</fullName>
    </submittedName>
</protein>
<dbReference type="KEGG" id="rsz:108831133"/>
<evidence type="ECO:0000313" key="3">
    <source>
        <dbReference type="RefSeq" id="XP_056851803.1"/>
    </source>
</evidence>
<accession>A0A9W3CJM5</accession>
<dbReference type="AlphaFoldDB" id="A0A9W3CJM5"/>
<dbReference type="OrthoDB" id="1091135at2759"/>
<dbReference type="RefSeq" id="XP_056851803.1">
    <property type="nucleotide sequence ID" value="XM_056995823.1"/>
</dbReference>
<name>A0A9W3CJM5_RAPSA</name>
<keyword evidence="2" id="KW-1185">Reference proteome</keyword>
<feature type="domain" description="Reverse transcriptase Ty1/copia-type" evidence="1">
    <location>
        <begin position="1"/>
        <end position="56"/>
    </location>
</feature>
<evidence type="ECO:0000313" key="2">
    <source>
        <dbReference type="Proteomes" id="UP000504610"/>
    </source>
</evidence>